<feature type="domain" description="FAD-dependent urate hydroxylase HpyO/Asp monooxygenase CreE-like FAD/NAD(P)-binding" evidence="2">
    <location>
        <begin position="27"/>
        <end position="189"/>
    </location>
</feature>
<dbReference type="STRING" id="195913.SAMN04488004_11297"/>
<keyword evidence="4" id="KW-1185">Reference proteome</keyword>
<dbReference type="Pfam" id="PF13454">
    <property type="entry name" value="NAD_binding_9"/>
    <property type="match status" value="1"/>
</dbReference>
<organism evidence="3 4">
    <name type="scientific">Loktanella salsilacus</name>
    <dbReference type="NCBI Taxonomy" id="195913"/>
    <lineage>
        <taxon>Bacteria</taxon>
        <taxon>Pseudomonadati</taxon>
        <taxon>Pseudomonadota</taxon>
        <taxon>Alphaproteobacteria</taxon>
        <taxon>Rhodobacterales</taxon>
        <taxon>Roseobacteraceae</taxon>
        <taxon>Loktanella</taxon>
    </lineage>
</organism>
<dbReference type="AlphaFoldDB" id="A0A1I4GHM7"/>
<dbReference type="Proteomes" id="UP000199550">
    <property type="component" value="Unassembled WGS sequence"/>
</dbReference>
<dbReference type="InterPro" id="IPR052189">
    <property type="entry name" value="L-asp_N-monooxygenase_NS-form"/>
</dbReference>
<sequence length="557" mass="61643">MLLDERISDHPAPQSGAKGPATHDSIAIIGAGPTGVYTLMELVKSDTPLFIAVFEKSNMAGVGMPYSPDYATYDMLANIGSIEIPPLTETYLEWLQRQPDSFLRPYGVDTDTLSERGFYPRLLLGMFFRDQFERILMQGRERGHRIVVRERHEVIDVSVSVIGVDVTFERYDGHRDTVSYDRLIVASGHDWSAPDLPDGVVLPNPWSGLIDTDSVGPKIGIIGTSLSGIDAVVAVAGRIGRFVRSDDGLSFELNGAEDDTRITMLSRNGLLPETDFYCPLPYEPLDVFTDAAIASACALGSAGLFDRLFHLFMQQLNVADPTFAASDMMNGVTADTFPLAVFAERLKSDPFVWARRDLQQTQRDSVSKHTVAWRYTILRMHEPFSDLYALMTDADRDRFDRGLRRVFVDNYAAVPPLSMERLLALSDAGILDVRALGEDPYEVRTLEDNNQLVVMNAQGRQVFDTLVDARGQRAMSLHDLPFATLREQVATVSNANRSQDPLRGALTEGFGLRLFQGKPRVFLAAISFLMSSKPFVQGLPGSHEIASVVARSVLEVA</sequence>
<dbReference type="PANTHER" id="PTHR40254">
    <property type="entry name" value="BLR0577 PROTEIN"/>
    <property type="match status" value="1"/>
</dbReference>
<gene>
    <name evidence="3" type="ORF">SAMN04488004_11297</name>
</gene>
<dbReference type="InterPro" id="IPR036188">
    <property type="entry name" value="FAD/NAD-bd_sf"/>
</dbReference>
<proteinExistence type="predicted"/>
<evidence type="ECO:0000313" key="3">
    <source>
        <dbReference type="EMBL" id="SFL28807.1"/>
    </source>
</evidence>
<reference evidence="3 4" key="1">
    <citation type="submission" date="2016-10" db="EMBL/GenBank/DDBJ databases">
        <authorList>
            <person name="de Groot N.N."/>
        </authorList>
    </citation>
    <scope>NUCLEOTIDE SEQUENCE [LARGE SCALE GENOMIC DNA]</scope>
    <source>
        <strain evidence="3 4">DSM 16199</strain>
    </source>
</reference>
<dbReference type="Gene3D" id="3.50.50.60">
    <property type="entry name" value="FAD/NAD(P)-binding domain"/>
    <property type="match status" value="1"/>
</dbReference>
<dbReference type="SUPFAM" id="SSF51905">
    <property type="entry name" value="FAD/NAD(P)-binding domain"/>
    <property type="match status" value="1"/>
</dbReference>
<dbReference type="PANTHER" id="PTHR40254:SF1">
    <property type="entry name" value="BLR0577 PROTEIN"/>
    <property type="match status" value="1"/>
</dbReference>
<dbReference type="EMBL" id="FOTF01000012">
    <property type="protein sequence ID" value="SFL28807.1"/>
    <property type="molecule type" value="Genomic_DNA"/>
</dbReference>
<name>A0A1I4GHM7_9RHOB</name>
<evidence type="ECO:0000259" key="2">
    <source>
        <dbReference type="Pfam" id="PF13454"/>
    </source>
</evidence>
<accession>A0A1I4GHM7</accession>
<evidence type="ECO:0000256" key="1">
    <source>
        <dbReference type="SAM" id="MobiDB-lite"/>
    </source>
</evidence>
<dbReference type="InterPro" id="IPR038732">
    <property type="entry name" value="HpyO/CreE_NAD-binding"/>
</dbReference>
<feature type="region of interest" description="Disordered" evidence="1">
    <location>
        <begin position="1"/>
        <end position="23"/>
    </location>
</feature>
<protein>
    <submittedName>
        <fullName evidence="3">Uncharacterized NAD(P)/FAD-binding protein YdhS</fullName>
    </submittedName>
</protein>
<evidence type="ECO:0000313" key="4">
    <source>
        <dbReference type="Proteomes" id="UP000199550"/>
    </source>
</evidence>